<comment type="caution">
    <text evidence="10">The sequence shown here is derived from an EMBL/GenBank/DDBJ whole genome shotgun (WGS) entry which is preliminary data.</text>
</comment>
<evidence type="ECO:0000256" key="3">
    <source>
        <dbReference type="ARBA" id="ARBA00014109"/>
    </source>
</evidence>
<evidence type="ECO:0000256" key="2">
    <source>
        <dbReference type="ARBA" id="ARBA00008317"/>
    </source>
</evidence>
<dbReference type="PANTHER" id="PTHR13094">
    <property type="entry name" value="NADH-UBIQUINONE OXIDOREDUCTASE PDSW SUBUNIT"/>
    <property type="match status" value="1"/>
</dbReference>
<evidence type="ECO:0000256" key="9">
    <source>
        <dbReference type="ARBA" id="ARBA00023136"/>
    </source>
</evidence>
<evidence type="ECO:0000256" key="4">
    <source>
        <dbReference type="ARBA" id="ARBA00022448"/>
    </source>
</evidence>
<evidence type="ECO:0000256" key="7">
    <source>
        <dbReference type="ARBA" id="ARBA00022982"/>
    </source>
</evidence>
<dbReference type="Proteomes" id="UP001519460">
    <property type="component" value="Unassembled WGS sequence"/>
</dbReference>
<keyword evidence="9" id="KW-0472">Membrane</keyword>
<comment type="subcellular location">
    <subcellularLocation>
        <location evidence="1">Mitochondrion inner membrane</location>
        <topology evidence="1">Peripheral membrane protein</topology>
        <orientation evidence="1">Matrix side</orientation>
    </subcellularLocation>
</comment>
<protein>
    <recommendedName>
        <fullName evidence="3">NADH dehydrogenase [ubiquinone] 1 beta subcomplex subunit 10</fullName>
    </recommendedName>
</protein>
<keyword evidence="4" id="KW-0813">Transport</keyword>
<dbReference type="GO" id="GO:0005743">
    <property type="term" value="C:mitochondrial inner membrane"/>
    <property type="evidence" value="ECO:0007669"/>
    <property type="project" value="UniProtKB-SubCell"/>
</dbReference>
<keyword evidence="11" id="KW-1185">Reference proteome</keyword>
<dbReference type="EMBL" id="JACVVK020000094">
    <property type="protein sequence ID" value="KAK7493319.1"/>
    <property type="molecule type" value="Genomic_DNA"/>
</dbReference>
<gene>
    <name evidence="10" type="ORF">BaRGS_00015445</name>
</gene>
<dbReference type="InterPro" id="IPR039993">
    <property type="entry name" value="NDUFB10"/>
</dbReference>
<dbReference type="InterPro" id="IPR019377">
    <property type="entry name" value="NADH_UbQ_OxRdtase_su10"/>
</dbReference>
<dbReference type="GO" id="GO:0045271">
    <property type="term" value="C:respiratory chain complex I"/>
    <property type="evidence" value="ECO:0007669"/>
    <property type="project" value="UniProtKB-ARBA"/>
</dbReference>
<keyword evidence="5" id="KW-0679">Respiratory chain</keyword>
<name>A0ABD0L1E7_9CAEN</name>
<evidence type="ECO:0000256" key="1">
    <source>
        <dbReference type="ARBA" id="ARBA00004443"/>
    </source>
</evidence>
<dbReference type="AlphaFoldDB" id="A0ABD0L1E7"/>
<keyword evidence="7" id="KW-0249">Electron transport</keyword>
<accession>A0ABD0L1E7</accession>
<sequence>MSGEEPPFDKFAMGLFKILDGPVTYVREKIVEPIQNKGERPKYYHRQYPRVKTVDQCETDDAPCVYEANEQFRRDKQVDSNILKILRQRKVECYHWEGPDAQYKCKKISDDYEEAATNWFIKYGDIGVNGNVIDAYMKQKHRLIWQRRNPDKPIM</sequence>
<evidence type="ECO:0000256" key="5">
    <source>
        <dbReference type="ARBA" id="ARBA00022660"/>
    </source>
</evidence>
<comment type="similarity">
    <text evidence="2">Belongs to the complex I NDUFB10 subunit family.</text>
</comment>
<dbReference type="PANTHER" id="PTHR13094:SF1">
    <property type="entry name" value="NADH DEHYDROGENASE [UBIQUINONE] 1 BETA SUBCOMPLEX SUBUNIT 10"/>
    <property type="match status" value="1"/>
</dbReference>
<keyword evidence="6" id="KW-0999">Mitochondrion inner membrane</keyword>
<keyword evidence="8" id="KW-0496">Mitochondrion</keyword>
<evidence type="ECO:0000313" key="10">
    <source>
        <dbReference type="EMBL" id="KAK7493319.1"/>
    </source>
</evidence>
<evidence type="ECO:0000256" key="8">
    <source>
        <dbReference type="ARBA" id="ARBA00023128"/>
    </source>
</evidence>
<organism evidence="10 11">
    <name type="scientific">Batillaria attramentaria</name>
    <dbReference type="NCBI Taxonomy" id="370345"/>
    <lineage>
        <taxon>Eukaryota</taxon>
        <taxon>Metazoa</taxon>
        <taxon>Spiralia</taxon>
        <taxon>Lophotrochozoa</taxon>
        <taxon>Mollusca</taxon>
        <taxon>Gastropoda</taxon>
        <taxon>Caenogastropoda</taxon>
        <taxon>Sorbeoconcha</taxon>
        <taxon>Cerithioidea</taxon>
        <taxon>Batillariidae</taxon>
        <taxon>Batillaria</taxon>
    </lineage>
</organism>
<reference evidence="10 11" key="1">
    <citation type="journal article" date="2023" name="Sci. Data">
        <title>Genome assembly of the Korean intertidal mud-creeper Batillaria attramentaria.</title>
        <authorList>
            <person name="Patra A.K."/>
            <person name="Ho P.T."/>
            <person name="Jun S."/>
            <person name="Lee S.J."/>
            <person name="Kim Y."/>
            <person name="Won Y.J."/>
        </authorList>
    </citation>
    <scope>NUCLEOTIDE SEQUENCE [LARGE SCALE GENOMIC DNA]</scope>
    <source>
        <strain evidence="10">Wonlab-2016</strain>
    </source>
</reference>
<proteinExistence type="inferred from homology"/>
<evidence type="ECO:0000313" key="11">
    <source>
        <dbReference type="Proteomes" id="UP001519460"/>
    </source>
</evidence>
<dbReference type="Pfam" id="PF10249">
    <property type="entry name" value="NDUFB10"/>
    <property type="match status" value="1"/>
</dbReference>
<evidence type="ECO:0000256" key="6">
    <source>
        <dbReference type="ARBA" id="ARBA00022792"/>
    </source>
</evidence>